<accession>A0AAD6GNM8</accession>
<keyword evidence="3" id="KW-0175">Coiled coil</keyword>
<proteinExistence type="predicted"/>
<protein>
    <recommendedName>
        <fullName evidence="9">UDENN domain-containing protein</fullName>
    </recommendedName>
</protein>
<feature type="compositionally biased region" description="Polar residues" evidence="4">
    <location>
        <begin position="104"/>
        <end position="114"/>
    </location>
</feature>
<evidence type="ECO:0000313" key="8">
    <source>
        <dbReference type="Proteomes" id="UP001216150"/>
    </source>
</evidence>
<name>A0AAD6GNM8_9EURO</name>
<evidence type="ECO:0000259" key="6">
    <source>
        <dbReference type="PROSITE" id="PS50211"/>
    </source>
</evidence>
<evidence type="ECO:0000259" key="5">
    <source>
        <dbReference type="PROSITE" id="PS50081"/>
    </source>
</evidence>
<dbReference type="PANTHER" id="PTHR12296:SF21">
    <property type="entry name" value="DENN DOMAIN-CONTAINING PROTEIN 3"/>
    <property type="match status" value="1"/>
</dbReference>
<dbReference type="PROSITE" id="PS50211">
    <property type="entry name" value="DENN"/>
    <property type="match status" value="1"/>
</dbReference>
<dbReference type="InterPro" id="IPR043153">
    <property type="entry name" value="DENN_C"/>
</dbReference>
<evidence type="ECO:0000313" key="7">
    <source>
        <dbReference type="EMBL" id="KAJ5579037.1"/>
    </source>
</evidence>
<dbReference type="GO" id="GO:0046872">
    <property type="term" value="F:metal ion binding"/>
    <property type="evidence" value="ECO:0007669"/>
    <property type="project" value="UniProtKB-KW"/>
</dbReference>
<dbReference type="InterPro" id="IPR005112">
    <property type="entry name" value="dDENN_dom"/>
</dbReference>
<feature type="compositionally biased region" description="Polar residues" evidence="4">
    <location>
        <begin position="68"/>
        <end position="96"/>
    </location>
</feature>
<dbReference type="InterPro" id="IPR046349">
    <property type="entry name" value="C1-like_sf"/>
</dbReference>
<feature type="coiled-coil region" evidence="3">
    <location>
        <begin position="292"/>
        <end position="366"/>
    </location>
</feature>
<feature type="domain" description="Phorbol-ester/DAG-type" evidence="5">
    <location>
        <begin position="759"/>
        <end position="806"/>
    </location>
</feature>
<sequence>MPSNSAPEAAPLADYFWIAGVDGSEVLDTYRRLGDDYRINGAASPGPAFTDAIQEDADAEEDYKPEGGSSTRPNSTLFTGNSASRRGSSQRLSTLSRDSEAHANGTSSNRSSVTVKGGSSPARGSTLFLGDDFDFDQALVKFASERDTFLTDLSLSAGAITNNTRPRSRVRTQKIVSEDSPSQGSNLLRSGIGSVRRHMAFRDMNSMKRQPSIARHVLLDRYPTRGMTEELKQRGNFPDYVPMFAFPNDINIVSSDQRPRSTWHGFAMTTENGSKLHAICVIIWIPLNSQASDELEQRCEEWRKDNMTDEERELAASLGERLAQERAKLSQLLAKLPNVPSGSESREQLEDEISAVEEKIGLMNDLLRPVRHGAASKIEGLTDGDTGFWIPRAYGILGREANMTSFWKEWLKAIVVPMTEGGVQRIPPSSPPDGCVAADRAPFVSYDCSRDKRRPMSYRAPENTDLYALFRALSVPNIIILFEYALTESRIIFLSSHTSMLYLATRALVDLLFPIQWAGVLIPVLPARLVQAIEAPCPYIVGIERRYEKVELPSDDFVLVDLDADMIESTVQPTPLPDTSAGSFWPPAYAIETYPWDTFLSESSATYSSKAPPTNLAKYVGLNSNAFGSTAVLHRESQCLSSFASREFPYIWSFPSSPPTPSSRNDSGMALQASLREKRSGHFDAASRRSSSFGMTRRPSAPFLGHASNLSVTTLNTDNGGSTYAPSVYAQSTIAASTIVPQAASQNVNSNEGTCWVEGHFFQTQPWDDKLICAICDDRAEEGMYKCSSCKLTVHNRCASQVCLVCDAAFHPNQIRAAFVRCFASLFYTYKKFLVPATGDKKKAGLYYTFNMESFMKSLPHEHAEYIAILSQTQGFMEFISERERTSPKAKDSKMALFDEIVLSKRNRGRTSIFSGRSTTDFLSDTSNHLWRTASASFFTPTSRSQNNLSSDYSRVAQRVRTIDPLSETSWLGQMDYELSPRFRRRH</sequence>
<dbReference type="PANTHER" id="PTHR12296">
    <property type="entry name" value="DENN DOMAIN-CONTAINING PROTEIN 4"/>
    <property type="match status" value="1"/>
</dbReference>
<dbReference type="SMART" id="SM00800">
    <property type="entry name" value="uDENN"/>
    <property type="match status" value="1"/>
</dbReference>
<evidence type="ECO:0000256" key="4">
    <source>
        <dbReference type="SAM" id="MobiDB-lite"/>
    </source>
</evidence>
<evidence type="ECO:0008006" key="9">
    <source>
        <dbReference type="Google" id="ProtNLM"/>
    </source>
</evidence>
<evidence type="ECO:0000256" key="2">
    <source>
        <dbReference type="ARBA" id="ARBA00022833"/>
    </source>
</evidence>
<gene>
    <name evidence="7" type="ORF">N7450_007904</name>
</gene>
<dbReference type="Pfam" id="PF03455">
    <property type="entry name" value="dDENN"/>
    <property type="match status" value="1"/>
</dbReference>
<dbReference type="Pfam" id="PF02141">
    <property type="entry name" value="DENN"/>
    <property type="match status" value="1"/>
</dbReference>
<dbReference type="Gene3D" id="3.30.60.20">
    <property type="match status" value="1"/>
</dbReference>
<dbReference type="AlphaFoldDB" id="A0AAD6GNM8"/>
<evidence type="ECO:0000256" key="1">
    <source>
        <dbReference type="ARBA" id="ARBA00022723"/>
    </source>
</evidence>
<dbReference type="Gene3D" id="3.40.50.11500">
    <property type="match status" value="1"/>
</dbReference>
<dbReference type="InterPro" id="IPR002219">
    <property type="entry name" value="PKC_DAG/PE"/>
</dbReference>
<keyword evidence="2" id="KW-0862">Zinc</keyword>
<keyword evidence="8" id="KW-1185">Reference proteome</keyword>
<feature type="region of interest" description="Disordered" evidence="4">
    <location>
        <begin position="677"/>
        <end position="696"/>
    </location>
</feature>
<dbReference type="InterPro" id="IPR037516">
    <property type="entry name" value="Tripartite_DENN"/>
</dbReference>
<dbReference type="Proteomes" id="UP001216150">
    <property type="component" value="Unassembled WGS sequence"/>
</dbReference>
<comment type="caution">
    <text evidence="7">The sequence shown here is derived from an EMBL/GenBank/DDBJ whole genome shotgun (WGS) entry which is preliminary data.</text>
</comment>
<dbReference type="GO" id="GO:0032483">
    <property type="term" value="P:regulation of Rab protein signal transduction"/>
    <property type="evidence" value="ECO:0007669"/>
    <property type="project" value="TreeGrafter"/>
</dbReference>
<feature type="region of interest" description="Disordered" evidence="4">
    <location>
        <begin position="58"/>
        <end position="121"/>
    </location>
</feature>
<dbReference type="EMBL" id="JAQJAC010000007">
    <property type="protein sequence ID" value="KAJ5579037.1"/>
    <property type="molecule type" value="Genomic_DNA"/>
</dbReference>
<evidence type="ECO:0000256" key="3">
    <source>
        <dbReference type="SAM" id="Coils"/>
    </source>
</evidence>
<dbReference type="Pfam" id="PF03456">
    <property type="entry name" value="uDENN"/>
    <property type="match status" value="1"/>
</dbReference>
<dbReference type="InterPro" id="IPR001194">
    <property type="entry name" value="cDENN_dom"/>
</dbReference>
<dbReference type="SUPFAM" id="SSF57889">
    <property type="entry name" value="Cysteine-rich domain"/>
    <property type="match status" value="1"/>
</dbReference>
<dbReference type="GO" id="GO:0031410">
    <property type="term" value="C:cytoplasmic vesicle"/>
    <property type="evidence" value="ECO:0007669"/>
    <property type="project" value="TreeGrafter"/>
</dbReference>
<dbReference type="InterPro" id="IPR051696">
    <property type="entry name" value="DENN_Domain_GEFs"/>
</dbReference>
<feature type="domain" description="UDENN" evidence="6">
    <location>
        <begin position="198"/>
        <end position="892"/>
    </location>
</feature>
<feature type="compositionally biased region" description="Basic and acidic residues" evidence="4">
    <location>
        <begin position="677"/>
        <end position="687"/>
    </location>
</feature>
<reference evidence="7 8" key="1">
    <citation type="journal article" date="2023" name="IMA Fungus">
        <title>Comparative genomic study of the Penicillium genus elucidates a diverse pangenome and 15 lateral gene transfer events.</title>
        <authorList>
            <person name="Petersen C."/>
            <person name="Sorensen T."/>
            <person name="Nielsen M.R."/>
            <person name="Sondergaard T.E."/>
            <person name="Sorensen J.L."/>
            <person name="Fitzpatrick D.A."/>
            <person name="Frisvad J.C."/>
            <person name="Nielsen K.L."/>
        </authorList>
    </citation>
    <scope>NUCLEOTIDE SEQUENCE [LARGE SCALE GENOMIC DNA]</scope>
    <source>
        <strain evidence="7 8">IBT 29057</strain>
    </source>
</reference>
<organism evidence="7 8">
    <name type="scientific">Penicillium hetheringtonii</name>
    <dbReference type="NCBI Taxonomy" id="911720"/>
    <lineage>
        <taxon>Eukaryota</taxon>
        <taxon>Fungi</taxon>
        <taxon>Dikarya</taxon>
        <taxon>Ascomycota</taxon>
        <taxon>Pezizomycotina</taxon>
        <taxon>Eurotiomycetes</taxon>
        <taxon>Eurotiomycetidae</taxon>
        <taxon>Eurotiales</taxon>
        <taxon>Aspergillaceae</taxon>
        <taxon>Penicillium</taxon>
    </lineage>
</organism>
<keyword evidence="1" id="KW-0479">Metal-binding</keyword>
<dbReference type="PROSITE" id="PS50081">
    <property type="entry name" value="ZF_DAG_PE_2"/>
    <property type="match status" value="1"/>
</dbReference>
<dbReference type="InterPro" id="IPR005113">
    <property type="entry name" value="uDENN_dom"/>
</dbReference>
<dbReference type="SMART" id="SM00801">
    <property type="entry name" value="dDENN"/>
    <property type="match status" value="1"/>
</dbReference>
<dbReference type="SMART" id="SM00799">
    <property type="entry name" value="DENN"/>
    <property type="match status" value="1"/>
</dbReference>